<dbReference type="Proteomes" id="UP000323502">
    <property type="component" value="Unassembled WGS sequence"/>
</dbReference>
<evidence type="ECO:0000313" key="4">
    <source>
        <dbReference type="EMBL" id="MWC43256.1"/>
    </source>
</evidence>
<keyword evidence="3" id="KW-0378">Hydrolase</keyword>
<accession>A0A1G7NLQ7</accession>
<evidence type="ECO:0000256" key="1">
    <source>
        <dbReference type="ARBA" id="ARBA00022649"/>
    </source>
</evidence>
<proteinExistence type="predicted"/>
<dbReference type="InterPro" id="IPR008201">
    <property type="entry name" value="HepT-like"/>
</dbReference>
<dbReference type="Pfam" id="PF01934">
    <property type="entry name" value="HepT-like"/>
    <property type="match status" value="1"/>
</dbReference>
<evidence type="ECO:0000256" key="2">
    <source>
        <dbReference type="ARBA" id="ARBA00022722"/>
    </source>
</evidence>
<name>A0A1G7NLQ7_9SPHN</name>
<dbReference type="AlphaFoldDB" id="A0A1G7NLQ7"/>
<gene>
    <name evidence="4" type="ORF">GQR91_06210</name>
    <name evidence="5" type="ORF">SAMN05216557_105190</name>
</gene>
<protein>
    <submittedName>
        <fullName evidence="4">DUF86 domain-containing protein</fullName>
    </submittedName>
</protein>
<dbReference type="EMBL" id="WSUT01000005">
    <property type="protein sequence ID" value="MWC43256.1"/>
    <property type="molecule type" value="Genomic_DNA"/>
</dbReference>
<dbReference type="GO" id="GO:0016787">
    <property type="term" value="F:hydrolase activity"/>
    <property type="evidence" value="ECO:0007669"/>
    <property type="project" value="UniProtKB-KW"/>
</dbReference>
<evidence type="ECO:0000313" key="6">
    <source>
        <dbReference type="Proteomes" id="UP000323502"/>
    </source>
</evidence>
<evidence type="ECO:0000313" key="5">
    <source>
        <dbReference type="EMBL" id="SDF74210.1"/>
    </source>
</evidence>
<keyword evidence="1" id="KW-1277">Toxin-antitoxin system</keyword>
<evidence type="ECO:0000313" key="7">
    <source>
        <dbReference type="Proteomes" id="UP000436801"/>
    </source>
</evidence>
<sequence>MIEDADRIATFIDGMNLVADERTIFAVERLLQRITEAAIQIPSDEAGYLGPDVPVAKMRAFGNRLRHEYRDVARNVIFDLARIEVPLVRAAAELALES</sequence>
<dbReference type="GO" id="GO:0004540">
    <property type="term" value="F:RNA nuclease activity"/>
    <property type="evidence" value="ECO:0007669"/>
    <property type="project" value="InterPro"/>
</dbReference>
<dbReference type="OrthoDB" id="4829434at2"/>
<evidence type="ECO:0000256" key="3">
    <source>
        <dbReference type="ARBA" id="ARBA00022801"/>
    </source>
</evidence>
<dbReference type="Proteomes" id="UP000436801">
    <property type="component" value="Unassembled WGS sequence"/>
</dbReference>
<organism evidence="5 6">
    <name type="scientific">Sphingomonas carotinifaciens</name>
    <dbReference type="NCBI Taxonomy" id="1166323"/>
    <lineage>
        <taxon>Bacteria</taxon>
        <taxon>Pseudomonadati</taxon>
        <taxon>Pseudomonadota</taxon>
        <taxon>Alphaproteobacteria</taxon>
        <taxon>Sphingomonadales</taxon>
        <taxon>Sphingomonadaceae</taxon>
        <taxon>Sphingomonas</taxon>
    </lineage>
</organism>
<dbReference type="EMBL" id="FNBI01000005">
    <property type="protein sequence ID" value="SDF74210.1"/>
    <property type="molecule type" value="Genomic_DNA"/>
</dbReference>
<reference evidence="4 7" key="2">
    <citation type="submission" date="2019-12" db="EMBL/GenBank/DDBJ databases">
        <authorList>
            <person name="Zheng J."/>
        </authorList>
    </citation>
    <scope>NUCLEOTIDE SEQUENCE [LARGE SCALE GENOMIC DNA]</scope>
    <source>
        <strain evidence="4 7">DSM 27347</strain>
    </source>
</reference>
<reference evidence="5 6" key="1">
    <citation type="submission" date="2016-10" db="EMBL/GenBank/DDBJ databases">
        <authorList>
            <person name="Varghese N."/>
            <person name="Submissions S."/>
        </authorList>
    </citation>
    <scope>NUCLEOTIDE SEQUENCE [LARGE SCALE GENOMIC DNA]</scope>
    <source>
        <strain evidence="5 6">S7-754</strain>
    </source>
</reference>
<keyword evidence="2" id="KW-0540">Nuclease</keyword>
<keyword evidence="6" id="KW-1185">Reference proteome</keyword>
<dbReference type="RefSeq" id="WP_160146805.1">
    <property type="nucleotide sequence ID" value="NZ_FNBI01000005.1"/>
</dbReference>
<dbReference type="GO" id="GO:0110001">
    <property type="term" value="C:toxin-antitoxin complex"/>
    <property type="evidence" value="ECO:0007669"/>
    <property type="project" value="InterPro"/>
</dbReference>